<protein>
    <submittedName>
        <fullName evidence="6">Uncharacterized protein</fullName>
    </submittedName>
</protein>
<dbReference type="InterPro" id="IPR026770">
    <property type="entry name" value="RNase_K"/>
</dbReference>
<dbReference type="Proteomes" id="UP000244309">
    <property type="component" value="Unassembled WGS sequence"/>
</dbReference>
<dbReference type="GO" id="GO:0016020">
    <property type="term" value="C:membrane"/>
    <property type="evidence" value="ECO:0007669"/>
    <property type="project" value="UniProtKB-SubCell"/>
</dbReference>
<dbReference type="AlphaFoldDB" id="A0A2V1B1I2"/>
<keyword evidence="3 5" id="KW-1133">Transmembrane helix</keyword>
<evidence type="ECO:0000256" key="2">
    <source>
        <dbReference type="ARBA" id="ARBA00022692"/>
    </source>
</evidence>
<accession>A0A2V1B1I2</accession>
<dbReference type="OrthoDB" id="67317at2759"/>
<keyword evidence="2 5" id="KW-0812">Transmembrane</keyword>
<dbReference type="PANTHER" id="PTHR31733">
    <property type="entry name" value="RIBONUCLEASE KAPPA"/>
    <property type="match status" value="1"/>
</dbReference>
<evidence type="ECO:0000256" key="3">
    <source>
        <dbReference type="ARBA" id="ARBA00022989"/>
    </source>
</evidence>
<dbReference type="RefSeq" id="XP_025344593.1">
    <property type="nucleotide sequence ID" value="XM_025487577.1"/>
</dbReference>
<name>A0A2V1B1I2_9ASCO</name>
<comment type="caution">
    <text evidence="6">The sequence shown here is derived from an EMBL/GenBank/DDBJ whole genome shotgun (WGS) entry which is preliminary data.</text>
</comment>
<gene>
    <name evidence="6" type="ORF">CXQ85_003944</name>
</gene>
<dbReference type="InterPro" id="IPR056552">
    <property type="entry name" value="Ribonucl_Kappa"/>
</dbReference>
<proteinExistence type="predicted"/>
<dbReference type="VEuPathDB" id="FungiDB:CXQ85_003944"/>
<evidence type="ECO:0000256" key="5">
    <source>
        <dbReference type="SAM" id="Phobius"/>
    </source>
</evidence>
<feature type="transmembrane region" description="Helical" evidence="5">
    <location>
        <begin position="42"/>
        <end position="63"/>
    </location>
</feature>
<evidence type="ECO:0000313" key="7">
    <source>
        <dbReference type="Proteomes" id="UP000244309"/>
    </source>
</evidence>
<dbReference type="GeneID" id="37009274"/>
<dbReference type="GO" id="GO:0004521">
    <property type="term" value="F:RNA endonuclease activity"/>
    <property type="evidence" value="ECO:0007669"/>
    <property type="project" value="InterPro"/>
</dbReference>
<comment type="subcellular location">
    <subcellularLocation>
        <location evidence="1">Membrane</location>
        <topology evidence="1">Multi-pass membrane protein</topology>
    </subcellularLocation>
</comment>
<evidence type="ECO:0000313" key="6">
    <source>
        <dbReference type="EMBL" id="PVH23653.1"/>
    </source>
</evidence>
<dbReference type="STRING" id="45357.A0A2V1B1I2"/>
<keyword evidence="7" id="KW-1185">Reference proteome</keyword>
<evidence type="ECO:0000256" key="4">
    <source>
        <dbReference type="ARBA" id="ARBA00023136"/>
    </source>
</evidence>
<dbReference type="EMBL" id="PKFO01000011">
    <property type="protein sequence ID" value="PVH23653.1"/>
    <property type="molecule type" value="Genomic_DNA"/>
</dbReference>
<feature type="transmembrane region" description="Helical" evidence="5">
    <location>
        <begin position="83"/>
        <end position="108"/>
    </location>
</feature>
<organism evidence="6 7">
    <name type="scientific">Candidozyma haemuli</name>
    <dbReference type="NCBI Taxonomy" id="45357"/>
    <lineage>
        <taxon>Eukaryota</taxon>
        <taxon>Fungi</taxon>
        <taxon>Dikarya</taxon>
        <taxon>Ascomycota</taxon>
        <taxon>Saccharomycotina</taxon>
        <taxon>Pichiomycetes</taxon>
        <taxon>Metschnikowiaceae</taxon>
        <taxon>Candidozyma</taxon>
    </lineage>
</organism>
<sequence>MPCIRSILHLTNFRVALTGCLERLSASFPSNKMKPVVSTGNAYFCTILSAFGIVILSVIGWLFKVGHESMMGSINDPEDGSAVAHTVFGAVFVYLAFFVFCGCQVLLIQRQDRIKL</sequence>
<keyword evidence="4 5" id="KW-0472">Membrane</keyword>
<dbReference type="Pfam" id="PF23489">
    <property type="entry name" value="V-ATPase_su_f"/>
    <property type="match status" value="1"/>
</dbReference>
<reference evidence="6 7" key="1">
    <citation type="submission" date="2017-12" db="EMBL/GenBank/DDBJ databases">
        <title>Genome Sequence of a Multidrug-Resistant Candida haemulonii Isolate from a Patient with Chronic Leg Ulcers in Israel.</title>
        <authorList>
            <person name="Chow N.A."/>
            <person name="Gade L."/>
            <person name="Batra D."/>
            <person name="Rowe L.A."/>
            <person name="Ben-Ami R."/>
            <person name="Loparev V.N."/>
            <person name="Litvintseva A.P."/>
        </authorList>
    </citation>
    <scope>NUCLEOTIDE SEQUENCE [LARGE SCALE GENOMIC DNA]</scope>
    <source>
        <strain evidence="6 7">B11899</strain>
    </source>
</reference>
<evidence type="ECO:0000256" key="1">
    <source>
        <dbReference type="ARBA" id="ARBA00004141"/>
    </source>
</evidence>